<accession>A0A1Q5PUZ5</accession>
<organism evidence="5 6">
    <name type="scientific">Buchananella hordeovulneris</name>
    <dbReference type="NCBI Taxonomy" id="52770"/>
    <lineage>
        <taxon>Bacteria</taxon>
        <taxon>Bacillati</taxon>
        <taxon>Actinomycetota</taxon>
        <taxon>Actinomycetes</taxon>
        <taxon>Actinomycetales</taxon>
        <taxon>Actinomycetaceae</taxon>
        <taxon>Buchananella</taxon>
    </lineage>
</organism>
<dbReference type="STRING" id="52770.BSZ40_07420"/>
<evidence type="ECO:0000256" key="3">
    <source>
        <dbReference type="SAM" id="Phobius"/>
    </source>
</evidence>
<gene>
    <name evidence="5" type="ORF">BSZ40_07420</name>
</gene>
<proteinExistence type="predicted"/>
<feature type="compositionally biased region" description="Polar residues" evidence="2">
    <location>
        <begin position="188"/>
        <end position="200"/>
    </location>
</feature>
<reference evidence="6" key="1">
    <citation type="submission" date="2016-12" db="EMBL/GenBank/DDBJ databases">
        <authorList>
            <person name="Meng X."/>
        </authorList>
    </citation>
    <scope>NUCLEOTIDE SEQUENCE [LARGE SCALE GENOMIC DNA]</scope>
    <source>
        <strain evidence="6">DSM 20732</strain>
    </source>
</reference>
<comment type="caution">
    <text evidence="5">The sequence shown here is derived from an EMBL/GenBank/DDBJ whole genome shotgun (WGS) entry which is preliminary data.</text>
</comment>
<feature type="region of interest" description="Disordered" evidence="2">
    <location>
        <begin position="188"/>
        <end position="264"/>
    </location>
</feature>
<feature type="transmembrane region" description="Helical" evidence="3">
    <location>
        <begin position="12"/>
        <end position="31"/>
    </location>
</feature>
<feature type="region of interest" description="Disordered" evidence="2">
    <location>
        <begin position="133"/>
        <end position="154"/>
    </location>
</feature>
<feature type="domain" description="FHA" evidence="4">
    <location>
        <begin position="487"/>
        <end position="542"/>
    </location>
</feature>
<dbReference type="Gene3D" id="2.60.200.20">
    <property type="match status" value="1"/>
</dbReference>
<sequence>MTGRLPTGKAVGAVLLDLLAVALPLAVAYGWRQTQVVVATCLVATSLVAAIGTWMLLANSRTLGLAVLGGTVVRRDGGMAGFGAALATAWSAGALGETVGAYLRDTRVAGPAGSSPSWAAGTAVAFSGPTSDDGPVKFASQQAGSPVVGGTPTLESRLGCEELRQEPPDESERPPSTAATKLLDLGASSMNNPWQQNAGQTPLPDGAGAQWPQGGQWPPVAPGAAPAPGAWPAQGAPGPLPAQAAAPWPGPAVPPATSEDSGKKSFFGKLRKGAARVSQAQEAFGKVQDAFGSVEAAGEDWQAAVSDVAGAGQAIGEAFESRPSGHTADLQTFFADPDSGPLPVPDGSGRPQFGYPGQGQPYTPPSNTQPFVPAHPIAAMPAPPAEPPSGVNPPPPQRPGPPSAPGASPFAPPGSPIPAAFPANGSFTPAASPIAPAVHADSDSLPLPPGGGPTPEGQLAPSAPGQEGKRLVLTMPAGQQIVVDGMVIIGRRPSPPAGLSPKHLVAIPDETRTLSKQHVVLNWDGGVIHVRDLGSTNGTTVQTTYGVYKVDAAGPGMDVEPGTVIWLGNHRIGTSLES</sequence>
<dbReference type="OrthoDB" id="5485098at2"/>
<evidence type="ECO:0000256" key="2">
    <source>
        <dbReference type="SAM" id="MobiDB-lite"/>
    </source>
</evidence>
<evidence type="ECO:0000313" key="5">
    <source>
        <dbReference type="EMBL" id="OKL51388.1"/>
    </source>
</evidence>
<dbReference type="InParanoid" id="A0A1Q5PUZ5"/>
<feature type="compositionally biased region" description="Low complexity" evidence="2">
    <location>
        <begin position="351"/>
        <end position="361"/>
    </location>
</feature>
<dbReference type="SUPFAM" id="SSF49879">
    <property type="entry name" value="SMAD/FHA domain"/>
    <property type="match status" value="1"/>
</dbReference>
<dbReference type="Proteomes" id="UP000185612">
    <property type="component" value="Unassembled WGS sequence"/>
</dbReference>
<dbReference type="EMBL" id="MQVS01000007">
    <property type="protein sequence ID" value="OKL51388.1"/>
    <property type="molecule type" value="Genomic_DNA"/>
</dbReference>
<protein>
    <recommendedName>
        <fullName evidence="4">FHA domain-containing protein</fullName>
    </recommendedName>
</protein>
<feature type="transmembrane region" description="Helical" evidence="3">
    <location>
        <begin position="37"/>
        <end position="57"/>
    </location>
</feature>
<name>A0A1Q5PUZ5_9ACTO</name>
<feature type="compositionally biased region" description="Pro residues" evidence="2">
    <location>
        <begin position="381"/>
        <end position="416"/>
    </location>
</feature>
<dbReference type="CDD" id="cd00060">
    <property type="entry name" value="FHA"/>
    <property type="match status" value="1"/>
</dbReference>
<keyword evidence="6" id="KW-1185">Reference proteome</keyword>
<dbReference type="InterPro" id="IPR000253">
    <property type="entry name" value="FHA_dom"/>
</dbReference>
<dbReference type="AlphaFoldDB" id="A0A1Q5PUZ5"/>
<dbReference type="PROSITE" id="PS50006">
    <property type="entry name" value="FHA_DOMAIN"/>
    <property type="match status" value="1"/>
</dbReference>
<keyword evidence="3" id="KW-0472">Membrane</keyword>
<keyword evidence="3" id="KW-0812">Transmembrane</keyword>
<keyword evidence="3" id="KW-1133">Transmembrane helix</keyword>
<dbReference type="Pfam" id="PF00498">
    <property type="entry name" value="FHA"/>
    <property type="match status" value="1"/>
</dbReference>
<evidence type="ECO:0000259" key="4">
    <source>
        <dbReference type="PROSITE" id="PS50006"/>
    </source>
</evidence>
<evidence type="ECO:0000313" key="6">
    <source>
        <dbReference type="Proteomes" id="UP000185612"/>
    </source>
</evidence>
<feature type="region of interest" description="Disordered" evidence="2">
    <location>
        <begin position="328"/>
        <end position="466"/>
    </location>
</feature>
<evidence type="ECO:0000256" key="1">
    <source>
        <dbReference type="ARBA" id="ARBA00022553"/>
    </source>
</evidence>
<keyword evidence="1" id="KW-0597">Phosphoprotein</keyword>
<dbReference type="RefSeq" id="WP_143180912.1">
    <property type="nucleotide sequence ID" value="NZ_MQVS01000007.1"/>
</dbReference>
<feature type="compositionally biased region" description="Low complexity" evidence="2">
    <location>
        <begin position="206"/>
        <end position="247"/>
    </location>
</feature>
<dbReference type="InterPro" id="IPR008984">
    <property type="entry name" value="SMAD_FHA_dom_sf"/>
</dbReference>